<dbReference type="InterPro" id="IPR011903">
    <property type="entry name" value="TON_0319-like"/>
</dbReference>
<proteinExistence type="predicted"/>
<feature type="domain" description="Thioredoxin-like fold" evidence="1">
    <location>
        <begin position="131"/>
        <end position="207"/>
    </location>
</feature>
<dbReference type="InterPro" id="IPR036249">
    <property type="entry name" value="Thioredoxin-like_sf"/>
</dbReference>
<sequence length="211" mass="24173">MGLLEKQDKIFLQEEFNKLANEVKINLFMSENDCIYCKDTKMILEEIAEISDKIKLSVFDMDKNKDIANKFKVERTPATILEGEKNNLVFYGIPAGYEFSSLIEDIIDLGNNDFDISEELKKFAETLDKDMNIKIFVTTSCPHCPKAVRTAHKLAMIAPNVRAEMIEAQEFPDLSSRYNVSAVPRVVINENTYFEGALPDRQYIEKIKEAI</sequence>
<dbReference type="PANTHER" id="PTHR37170:SF1">
    <property type="entry name" value="GLUTAREDOXIN-LIKE PROTEIN"/>
    <property type="match status" value="1"/>
</dbReference>
<evidence type="ECO:0000259" key="1">
    <source>
        <dbReference type="Pfam" id="PF13192"/>
    </source>
</evidence>
<dbReference type="PANTHER" id="PTHR37170">
    <property type="entry name" value="GLUTAREDOXIN-RELATED"/>
    <property type="match status" value="1"/>
</dbReference>
<dbReference type="Proteomes" id="UP000271125">
    <property type="component" value="Unassembled WGS sequence"/>
</dbReference>
<dbReference type="InterPro" id="IPR012336">
    <property type="entry name" value="Thioredoxin-like_fold"/>
</dbReference>
<feature type="domain" description="Thioredoxin-like fold" evidence="1">
    <location>
        <begin position="24"/>
        <end position="103"/>
    </location>
</feature>
<dbReference type="AlphaFoldDB" id="A0A660SQY5"/>
<accession>A0A660SQY5</accession>
<reference evidence="2 3" key="1">
    <citation type="submission" date="2018-06" db="EMBL/GenBank/DDBJ databases">
        <title>Extensive metabolic versatility and redundancy in microbially diverse, dynamic hydrothermal sediments.</title>
        <authorList>
            <person name="Dombrowski N."/>
            <person name="Teske A."/>
            <person name="Baker B.J."/>
        </authorList>
    </citation>
    <scope>NUCLEOTIDE SEQUENCE [LARGE SCALE GENOMIC DNA]</scope>
    <source>
        <strain evidence="2">B10_G13</strain>
    </source>
</reference>
<evidence type="ECO:0000313" key="3">
    <source>
        <dbReference type="Proteomes" id="UP000271125"/>
    </source>
</evidence>
<dbReference type="NCBIfam" id="TIGR02187">
    <property type="entry name" value="PDO_seleno_TRX"/>
    <property type="match status" value="1"/>
</dbReference>
<dbReference type="Gene3D" id="3.40.30.10">
    <property type="entry name" value="Glutaredoxin"/>
    <property type="match status" value="2"/>
</dbReference>
<gene>
    <name evidence="2" type="ORF">DRP43_00615</name>
</gene>
<dbReference type="EMBL" id="QNBD01000016">
    <property type="protein sequence ID" value="RKX72486.1"/>
    <property type="molecule type" value="Genomic_DNA"/>
</dbReference>
<dbReference type="Pfam" id="PF13192">
    <property type="entry name" value="Thioredoxin_3"/>
    <property type="match status" value="2"/>
</dbReference>
<comment type="caution">
    <text evidence="2">The sequence shown here is derived from an EMBL/GenBank/DDBJ whole genome shotgun (WGS) entry which is preliminary data.</text>
</comment>
<dbReference type="CDD" id="cd02973">
    <property type="entry name" value="TRX_GRX_like"/>
    <property type="match status" value="1"/>
</dbReference>
<evidence type="ECO:0000313" key="2">
    <source>
        <dbReference type="EMBL" id="RKX72486.1"/>
    </source>
</evidence>
<dbReference type="SUPFAM" id="SSF52833">
    <property type="entry name" value="Thioredoxin-like"/>
    <property type="match status" value="2"/>
</dbReference>
<dbReference type="PROSITE" id="PS51354">
    <property type="entry name" value="GLUTAREDOXIN_2"/>
    <property type="match status" value="1"/>
</dbReference>
<organism evidence="2 3">
    <name type="scientific">candidate division TA06 bacterium</name>
    <dbReference type="NCBI Taxonomy" id="2250710"/>
    <lineage>
        <taxon>Bacteria</taxon>
        <taxon>Bacteria division TA06</taxon>
    </lineage>
</organism>
<name>A0A660SQY5_UNCT6</name>
<protein>
    <submittedName>
        <fullName evidence="2">Glutaredoxin</fullName>
    </submittedName>
</protein>